<accession>A0A9D4EPE0</accession>
<gene>
    <name evidence="1" type="ORF">DPMN_161740</name>
</gene>
<keyword evidence="2" id="KW-1185">Reference proteome</keyword>
<dbReference type="EMBL" id="JAIWYP010000008">
    <property type="protein sequence ID" value="KAH3783790.1"/>
    <property type="molecule type" value="Genomic_DNA"/>
</dbReference>
<proteinExistence type="predicted"/>
<evidence type="ECO:0000313" key="1">
    <source>
        <dbReference type="EMBL" id="KAH3783790.1"/>
    </source>
</evidence>
<reference evidence="1" key="1">
    <citation type="journal article" date="2019" name="bioRxiv">
        <title>The Genome of the Zebra Mussel, Dreissena polymorpha: A Resource for Invasive Species Research.</title>
        <authorList>
            <person name="McCartney M.A."/>
            <person name="Auch B."/>
            <person name="Kono T."/>
            <person name="Mallez S."/>
            <person name="Zhang Y."/>
            <person name="Obille A."/>
            <person name="Becker A."/>
            <person name="Abrahante J.E."/>
            <person name="Garbe J."/>
            <person name="Badalamenti J.P."/>
            <person name="Herman A."/>
            <person name="Mangelson H."/>
            <person name="Liachko I."/>
            <person name="Sullivan S."/>
            <person name="Sone E.D."/>
            <person name="Koren S."/>
            <person name="Silverstein K.A.T."/>
            <person name="Beckman K.B."/>
            <person name="Gohl D.M."/>
        </authorList>
    </citation>
    <scope>NUCLEOTIDE SEQUENCE</scope>
    <source>
        <strain evidence="1">Duluth1</strain>
        <tissue evidence="1">Whole animal</tissue>
    </source>
</reference>
<evidence type="ECO:0000313" key="2">
    <source>
        <dbReference type="Proteomes" id="UP000828390"/>
    </source>
</evidence>
<protein>
    <submittedName>
        <fullName evidence="1">Uncharacterized protein</fullName>
    </submittedName>
</protein>
<name>A0A9D4EPE0_DREPO</name>
<dbReference type="AlphaFoldDB" id="A0A9D4EPE0"/>
<sequence>MAGLADVFTEQERTNWLKACLGLNIAKHALEVFVDRELKDVHSRMFKNSAVQAKPNRNYSMHELLYSQHVKMSYKKRVQEAR</sequence>
<comment type="caution">
    <text evidence="1">The sequence shown here is derived from an EMBL/GenBank/DDBJ whole genome shotgun (WGS) entry which is preliminary data.</text>
</comment>
<dbReference type="Proteomes" id="UP000828390">
    <property type="component" value="Unassembled WGS sequence"/>
</dbReference>
<organism evidence="1 2">
    <name type="scientific">Dreissena polymorpha</name>
    <name type="common">Zebra mussel</name>
    <name type="synonym">Mytilus polymorpha</name>
    <dbReference type="NCBI Taxonomy" id="45954"/>
    <lineage>
        <taxon>Eukaryota</taxon>
        <taxon>Metazoa</taxon>
        <taxon>Spiralia</taxon>
        <taxon>Lophotrochozoa</taxon>
        <taxon>Mollusca</taxon>
        <taxon>Bivalvia</taxon>
        <taxon>Autobranchia</taxon>
        <taxon>Heteroconchia</taxon>
        <taxon>Euheterodonta</taxon>
        <taxon>Imparidentia</taxon>
        <taxon>Neoheterodontei</taxon>
        <taxon>Myida</taxon>
        <taxon>Dreissenoidea</taxon>
        <taxon>Dreissenidae</taxon>
        <taxon>Dreissena</taxon>
    </lineage>
</organism>
<reference evidence="1" key="2">
    <citation type="submission" date="2020-11" db="EMBL/GenBank/DDBJ databases">
        <authorList>
            <person name="McCartney M.A."/>
            <person name="Auch B."/>
            <person name="Kono T."/>
            <person name="Mallez S."/>
            <person name="Becker A."/>
            <person name="Gohl D.M."/>
            <person name="Silverstein K.A.T."/>
            <person name="Koren S."/>
            <person name="Bechman K.B."/>
            <person name="Herman A."/>
            <person name="Abrahante J.E."/>
            <person name="Garbe J."/>
        </authorList>
    </citation>
    <scope>NUCLEOTIDE SEQUENCE</scope>
    <source>
        <strain evidence="1">Duluth1</strain>
        <tissue evidence="1">Whole animal</tissue>
    </source>
</reference>